<accession>A0A8J2P5L2</accession>
<name>A0A8J2P5L2_9HEXA</name>
<dbReference type="EMBL" id="CAJVCH010137064">
    <property type="protein sequence ID" value="CAG7726557.1"/>
    <property type="molecule type" value="Genomic_DNA"/>
</dbReference>
<keyword evidence="2" id="KW-1185">Reference proteome</keyword>
<comment type="caution">
    <text evidence="1">The sequence shown here is derived from an EMBL/GenBank/DDBJ whole genome shotgun (WGS) entry which is preliminary data.</text>
</comment>
<sequence>CDRLMTRKERDFHPTAPRKTLFQIIRRLTMSNKSLHITKVLNVKGVGI</sequence>
<evidence type="ECO:0000313" key="1">
    <source>
        <dbReference type="EMBL" id="CAG7726557.1"/>
    </source>
</evidence>
<proteinExistence type="predicted"/>
<dbReference type="AlphaFoldDB" id="A0A8J2P5L2"/>
<protein>
    <submittedName>
        <fullName evidence="1">Uncharacterized protein</fullName>
    </submittedName>
</protein>
<feature type="non-terminal residue" evidence="1">
    <location>
        <position position="1"/>
    </location>
</feature>
<dbReference type="Proteomes" id="UP000708208">
    <property type="component" value="Unassembled WGS sequence"/>
</dbReference>
<reference evidence="1" key="1">
    <citation type="submission" date="2021-06" db="EMBL/GenBank/DDBJ databases">
        <authorList>
            <person name="Hodson N. C."/>
            <person name="Mongue J. A."/>
            <person name="Jaron S. K."/>
        </authorList>
    </citation>
    <scope>NUCLEOTIDE SEQUENCE</scope>
</reference>
<gene>
    <name evidence="1" type="ORF">AFUS01_LOCUS15466</name>
</gene>
<organism evidence="1 2">
    <name type="scientific">Allacma fusca</name>
    <dbReference type="NCBI Taxonomy" id="39272"/>
    <lineage>
        <taxon>Eukaryota</taxon>
        <taxon>Metazoa</taxon>
        <taxon>Ecdysozoa</taxon>
        <taxon>Arthropoda</taxon>
        <taxon>Hexapoda</taxon>
        <taxon>Collembola</taxon>
        <taxon>Symphypleona</taxon>
        <taxon>Sminthuridae</taxon>
        <taxon>Allacma</taxon>
    </lineage>
</organism>
<evidence type="ECO:0000313" key="2">
    <source>
        <dbReference type="Proteomes" id="UP000708208"/>
    </source>
</evidence>